<dbReference type="SUPFAM" id="SSF103473">
    <property type="entry name" value="MFS general substrate transporter"/>
    <property type="match status" value="1"/>
</dbReference>
<feature type="transmembrane region" description="Helical" evidence="9">
    <location>
        <begin position="156"/>
        <end position="177"/>
    </location>
</feature>
<dbReference type="Proteomes" id="UP001178507">
    <property type="component" value="Unassembled WGS sequence"/>
</dbReference>
<dbReference type="InterPro" id="IPR036259">
    <property type="entry name" value="MFS_trans_sf"/>
</dbReference>
<feature type="transmembrane region" description="Helical" evidence="9">
    <location>
        <begin position="325"/>
        <end position="346"/>
    </location>
</feature>
<feature type="transmembrane region" description="Helical" evidence="9">
    <location>
        <begin position="12"/>
        <end position="35"/>
    </location>
</feature>
<dbReference type="InterPro" id="IPR052599">
    <property type="entry name" value="SLC43A_AATransporter"/>
</dbReference>
<protein>
    <submittedName>
        <fullName evidence="10">Uncharacterized protein</fullName>
    </submittedName>
</protein>
<keyword evidence="5" id="KW-0029">Amino-acid transport</keyword>
<keyword evidence="4 9" id="KW-0812">Transmembrane</keyword>
<feature type="transmembrane region" description="Helical" evidence="9">
    <location>
        <begin position="414"/>
        <end position="436"/>
    </location>
</feature>
<dbReference type="GO" id="GO:0016020">
    <property type="term" value="C:membrane"/>
    <property type="evidence" value="ECO:0007669"/>
    <property type="project" value="UniProtKB-SubCell"/>
</dbReference>
<evidence type="ECO:0000256" key="2">
    <source>
        <dbReference type="ARBA" id="ARBA00006595"/>
    </source>
</evidence>
<evidence type="ECO:0000313" key="10">
    <source>
        <dbReference type="EMBL" id="CAJ1410980.1"/>
    </source>
</evidence>
<sequence>MKPGMEDKPGWREWTTVALGALVTFCFSLFFYGWAALQALFERDGVYLAMCPEEEPLCARRSSRMILLFSVDNSVTILTAIVAGLALDRFGPAAITMAGGLLQACGLLLMGLAGGPDEPALVDGFLLAFVISAVGGACLMLQSLKLAFIVAPRHFALIMTLANCLVDSSSVVPFGLYRCYLAGISRAGIFTGYAVLCLVSSALLALSWCGRPGRRLQRTTMEELQSAKPGPPGPAGETGETEQRPRLHGLAVKQQLRSFEFAVAVTFFMLQLFRSNAYLGVIKDVLQQLGDADLDNLYTQIFTLLLPASTLFIPLYNLCMSRGGFAITFLVVHLLGVAWNVCMLIPSLQLQLLGFASFTNFRGLLFASIFTFVGHSFGNRTFGRINSLMWLFSAGWSFLIWPCAEVSKMLSGDLLIMNCFMLVLCVPCLVMTFFLLRHLSKYPSGDIRRAKSAAAPTASAPSAVGREADTLEDFVSV</sequence>
<dbReference type="AlphaFoldDB" id="A0AA36JRD4"/>
<evidence type="ECO:0000256" key="7">
    <source>
        <dbReference type="ARBA" id="ARBA00023136"/>
    </source>
</evidence>
<comment type="caution">
    <text evidence="10">The sequence shown here is derived from an EMBL/GenBank/DDBJ whole genome shotgun (WGS) entry which is preliminary data.</text>
</comment>
<organism evidence="10 11">
    <name type="scientific">Effrenium voratum</name>
    <dbReference type="NCBI Taxonomy" id="2562239"/>
    <lineage>
        <taxon>Eukaryota</taxon>
        <taxon>Sar</taxon>
        <taxon>Alveolata</taxon>
        <taxon>Dinophyceae</taxon>
        <taxon>Suessiales</taxon>
        <taxon>Symbiodiniaceae</taxon>
        <taxon>Effrenium</taxon>
    </lineage>
</organism>
<feature type="transmembrane region" description="Helical" evidence="9">
    <location>
        <begin position="297"/>
        <end position="318"/>
    </location>
</feature>
<dbReference type="PANTHER" id="PTHR20772">
    <property type="entry name" value="PROTEIN FMP42"/>
    <property type="match status" value="1"/>
</dbReference>
<name>A0AA36JRD4_9DINO</name>
<evidence type="ECO:0000256" key="3">
    <source>
        <dbReference type="ARBA" id="ARBA00022448"/>
    </source>
</evidence>
<evidence type="ECO:0000256" key="4">
    <source>
        <dbReference type="ARBA" id="ARBA00022692"/>
    </source>
</evidence>
<dbReference type="PANTHER" id="PTHR20772:SF2">
    <property type="entry name" value="PROTEIN FMP42"/>
    <property type="match status" value="1"/>
</dbReference>
<feature type="transmembrane region" description="Helical" evidence="9">
    <location>
        <begin position="259"/>
        <end position="277"/>
    </location>
</feature>
<reference evidence="10" key="1">
    <citation type="submission" date="2023-08" db="EMBL/GenBank/DDBJ databases">
        <authorList>
            <person name="Chen Y."/>
            <person name="Shah S."/>
            <person name="Dougan E. K."/>
            <person name="Thang M."/>
            <person name="Chan C."/>
        </authorList>
    </citation>
    <scope>NUCLEOTIDE SEQUENCE</scope>
</reference>
<feature type="transmembrane region" description="Helical" evidence="9">
    <location>
        <begin position="65"/>
        <end position="87"/>
    </location>
</feature>
<accession>A0AA36JRD4</accession>
<feature type="transmembrane region" description="Helical" evidence="9">
    <location>
        <begin position="94"/>
        <end position="113"/>
    </location>
</feature>
<keyword evidence="6 9" id="KW-1133">Transmembrane helix</keyword>
<dbReference type="GO" id="GO:0006865">
    <property type="term" value="P:amino acid transport"/>
    <property type="evidence" value="ECO:0007669"/>
    <property type="project" value="UniProtKB-KW"/>
</dbReference>
<comment type="similarity">
    <text evidence="2">Belongs to the SLC43A transporter (TC 2.A.1.44) family.</text>
</comment>
<evidence type="ECO:0000256" key="5">
    <source>
        <dbReference type="ARBA" id="ARBA00022970"/>
    </source>
</evidence>
<keyword evidence="7 9" id="KW-0472">Membrane</keyword>
<evidence type="ECO:0000313" key="11">
    <source>
        <dbReference type="Proteomes" id="UP001178507"/>
    </source>
</evidence>
<feature type="transmembrane region" description="Helical" evidence="9">
    <location>
        <begin position="385"/>
        <end position="402"/>
    </location>
</feature>
<evidence type="ECO:0000256" key="9">
    <source>
        <dbReference type="SAM" id="Phobius"/>
    </source>
</evidence>
<gene>
    <name evidence="10" type="ORF">EVOR1521_LOCUS31676</name>
</gene>
<evidence type="ECO:0000256" key="6">
    <source>
        <dbReference type="ARBA" id="ARBA00022989"/>
    </source>
</evidence>
<proteinExistence type="inferred from homology"/>
<feature type="transmembrane region" description="Helical" evidence="9">
    <location>
        <begin position="125"/>
        <end position="144"/>
    </location>
</feature>
<evidence type="ECO:0000256" key="1">
    <source>
        <dbReference type="ARBA" id="ARBA00004141"/>
    </source>
</evidence>
<evidence type="ECO:0000256" key="8">
    <source>
        <dbReference type="SAM" id="MobiDB-lite"/>
    </source>
</evidence>
<comment type="subcellular location">
    <subcellularLocation>
        <location evidence="1">Membrane</location>
        <topology evidence="1">Multi-pass membrane protein</topology>
    </subcellularLocation>
</comment>
<keyword evidence="3" id="KW-0813">Transport</keyword>
<dbReference type="Gene3D" id="1.20.1250.20">
    <property type="entry name" value="MFS general substrate transporter like domains"/>
    <property type="match status" value="1"/>
</dbReference>
<feature type="transmembrane region" description="Helical" evidence="9">
    <location>
        <begin position="352"/>
        <end position="373"/>
    </location>
</feature>
<feature type="region of interest" description="Disordered" evidence="8">
    <location>
        <begin position="221"/>
        <end position="243"/>
    </location>
</feature>
<keyword evidence="11" id="KW-1185">Reference proteome</keyword>
<feature type="transmembrane region" description="Helical" evidence="9">
    <location>
        <begin position="189"/>
        <end position="209"/>
    </location>
</feature>
<dbReference type="EMBL" id="CAUJNA010003849">
    <property type="protein sequence ID" value="CAJ1410980.1"/>
    <property type="molecule type" value="Genomic_DNA"/>
</dbReference>